<proteinExistence type="predicted"/>
<dbReference type="GeneID" id="80541218"/>
<feature type="compositionally biased region" description="Acidic residues" evidence="1">
    <location>
        <begin position="288"/>
        <end position="354"/>
    </location>
</feature>
<feature type="compositionally biased region" description="Basic and acidic residues" evidence="1">
    <location>
        <begin position="381"/>
        <end position="394"/>
    </location>
</feature>
<feature type="compositionally biased region" description="Basic residues" evidence="1">
    <location>
        <begin position="455"/>
        <end position="467"/>
    </location>
</feature>
<dbReference type="Proteomes" id="UP001162233">
    <property type="component" value="Segment"/>
</dbReference>
<keyword evidence="3" id="KW-1185">Reference proteome</keyword>
<sequence length="727" mass="82478">MLNNIEGPRFIGFVNCKLNEFKFVNVTHKHRELTANRYEWFYIQLSVMSKSSNYKSVRKSLELFITLLTKQCVLQYVKQGILQTMQFYENTETRRYTDFCSLIDTINLSVNDNETKMQFDKIRTDYKDFFIDMCHAETSGNDVDNEGGKRRIARQIFLMQSRLIPAIQHQYNQILLKIQKVYQNDIMPFMRSTTDGLDYSNIIGYCNICYIVDKCYTYSCSPDINHILCCSCAVSYYNTNEQENCYICNKDNPEFLVNMLYTKPKLVAPEELIEEYSNDATTANNDEPNNDEPNNDESNNEEPNNEEPNNEEPNNEEPNNEEPNNEEPNNEEPNNEEPTNEEPEPNNEEPEPNNEEPNAVTAKKSTTRKNKSSGRKKSSKQHTDYNDSSEHESNQKTNSEEPSTTLKIRRKRVLVDSEDDANESAKRDDQVKKKRVVVPETSDEEENEEKEKQQRKQQRKQLKQQRKLQKELIKELQKEKQKRQKRHVSPSLFEDEEVNNLSTNQPMAPAGNANVLTVDEPPVAADSTATDTLTVPVVTDTVPVVSAVETAVDSTDTLPAVSTDTDTLPVLMDTEPTAVSTALTTVADTLAVTNTLSTVSTHAVVVDGPNLPKPIKLKEDGTDVLPQPIPIKEEDIAATQILSTYLQCQEIDKISLFREKLINMCNRYVKKKSGLAAAAAAAAGPAVVPVVPEQQQPAVSNPTVQDDDDDDDIIFVRCDSIPLPKKR</sequence>
<feature type="compositionally biased region" description="Basic residues" evidence="1">
    <location>
        <begin position="365"/>
        <end position="380"/>
    </location>
</feature>
<feature type="region of interest" description="Disordered" evidence="1">
    <location>
        <begin position="279"/>
        <end position="509"/>
    </location>
</feature>
<name>A0A5B8YSU6_9ABAC</name>
<organism evidence="2 3">
    <name type="scientific">Chrysodeixis includens nucleopolyhedrovirus</name>
    <dbReference type="NCBI Taxonomy" id="1207438"/>
    <lineage>
        <taxon>Viruses</taxon>
        <taxon>Viruses incertae sedis</taxon>
        <taxon>Naldaviricetes</taxon>
        <taxon>Lefavirales</taxon>
        <taxon>Baculoviridae</taxon>
        <taxon>Alphabaculovirus</taxon>
        <taxon>Alphabaculovirus chrincludentis</taxon>
        <taxon>Alphabaculovirus alterchrincludentis</taxon>
    </lineage>
</organism>
<dbReference type="KEGG" id="vg:80541218"/>
<evidence type="ECO:0000256" key="1">
    <source>
        <dbReference type="SAM" id="MobiDB-lite"/>
    </source>
</evidence>
<feature type="compositionally biased region" description="Basic and acidic residues" evidence="1">
    <location>
        <begin position="468"/>
        <end position="479"/>
    </location>
</feature>
<reference evidence="2" key="1">
    <citation type="journal article" date="2019" name="Viruses">
        <title>A Novel Alphabaculovirus from the Soybean Looper, Chrysodeixis includens, that Produces Tetrahedral Occlusion Bodies and Encodes Two Copies of he65.</title>
        <authorList>
            <person name="Harrison R.L."/>
            <person name="Rowley D.L."/>
            <person name="Popham H.J.R."/>
        </authorList>
    </citation>
    <scope>NUCLEOTIDE SEQUENCE</scope>
    <source>
        <strain evidence="2">ChinNPV-1</strain>
    </source>
</reference>
<evidence type="ECO:0000313" key="3">
    <source>
        <dbReference type="Proteomes" id="UP001162233"/>
    </source>
</evidence>
<dbReference type="EMBL" id="MK746083">
    <property type="protein sequence ID" value="QED40532.1"/>
    <property type="molecule type" value="Genomic_DNA"/>
</dbReference>
<feature type="compositionally biased region" description="Polar residues" evidence="1">
    <location>
        <begin position="395"/>
        <end position="406"/>
    </location>
</feature>
<evidence type="ECO:0000313" key="2">
    <source>
        <dbReference type="EMBL" id="QED40532.1"/>
    </source>
</evidence>
<dbReference type="RefSeq" id="YP_010802448.1">
    <property type="nucleotide sequence ID" value="NC_077025.1"/>
</dbReference>
<protein>
    <submittedName>
        <fullName evidence="2">HOAR</fullName>
    </submittedName>
</protein>
<accession>A0A5B8YSU6</accession>